<gene>
    <name evidence="2" type="ORF">AB0E65_29775</name>
</gene>
<dbReference type="PANTHER" id="PTHR33990:SF2">
    <property type="entry name" value="PHNB-LIKE DOMAIN-CONTAINING PROTEIN"/>
    <property type="match status" value="1"/>
</dbReference>
<dbReference type="InterPro" id="IPR009725">
    <property type="entry name" value="3_dmu_93_MTrfase"/>
</dbReference>
<feature type="domain" description="PhnB-like" evidence="1">
    <location>
        <begin position="6"/>
        <end position="124"/>
    </location>
</feature>
<protein>
    <submittedName>
        <fullName evidence="2">VOC family protein</fullName>
    </submittedName>
</protein>
<dbReference type="InterPro" id="IPR028973">
    <property type="entry name" value="PhnB-like"/>
</dbReference>
<reference evidence="2 3" key="1">
    <citation type="submission" date="2024-06" db="EMBL/GenBank/DDBJ databases">
        <title>The Natural Products Discovery Center: Release of the First 8490 Sequenced Strains for Exploring Actinobacteria Biosynthetic Diversity.</title>
        <authorList>
            <person name="Kalkreuter E."/>
            <person name="Kautsar S.A."/>
            <person name="Yang D."/>
            <person name="Bader C.D."/>
            <person name="Teijaro C.N."/>
            <person name="Fluegel L."/>
            <person name="Davis C.M."/>
            <person name="Simpson J.R."/>
            <person name="Lauterbach L."/>
            <person name="Steele A.D."/>
            <person name="Gui C."/>
            <person name="Meng S."/>
            <person name="Li G."/>
            <person name="Viehrig K."/>
            <person name="Ye F."/>
            <person name="Su P."/>
            <person name="Kiefer A.F."/>
            <person name="Nichols A."/>
            <person name="Cepeda A.J."/>
            <person name="Yan W."/>
            <person name="Fan B."/>
            <person name="Jiang Y."/>
            <person name="Adhikari A."/>
            <person name="Zheng C.-J."/>
            <person name="Schuster L."/>
            <person name="Cowan T.M."/>
            <person name="Smanski M.J."/>
            <person name="Chevrette M.G."/>
            <person name="De Carvalho L.P.S."/>
            <person name="Shen B."/>
        </authorList>
    </citation>
    <scope>NUCLEOTIDE SEQUENCE [LARGE SCALE GENOMIC DNA]</scope>
    <source>
        <strain evidence="2 3">NPDC038104</strain>
    </source>
</reference>
<accession>A0ABV2YRK0</accession>
<proteinExistence type="predicted"/>
<dbReference type="CDD" id="cd06588">
    <property type="entry name" value="PhnB_like"/>
    <property type="match status" value="1"/>
</dbReference>
<evidence type="ECO:0000313" key="3">
    <source>
        <dbReference type="Proteomes" id="UP001550850"/>
    </source>
</evidence>
<organism evidence="2 3">
    <name type="scientific">Streptomyces fragilis</name>
    <dbReference type="NCBI Taxonomy" id="67301"/>
    <lineage>
        <taxon>Bacteria</taxon>
        <taxon>Bacillati</taxon>
        <taxon>Actinomycetota</taxon>
        <taxon>Actinomycetes</taxon>
        <taxon>Kitasatosporales</taxon>
        <taxon>Streptomycetaceae</taxon>
        <taxon>Streptomyces</taxon>
    </lineage>
</organism>
<dbReference type="Gene3D" id="3.10.180.10">
    <property type="entry name" value="2,3-Dihydroxybiphenyl 1,2-Dioxygenase, domain 1"/>
    <property type="match status" value="1"/>
</dbReference>
<name>A0ABV2YRK0_9ACTN</name>
<dbReference type="PANTHER" id="PTHR33990">
    <property type="entry name" value="PROTEIN YJDN-RELATED"/>
    <property type="match status" value="1"/>
</dbReference>
<dbReference type="EMBL" id="JBEZUR010000100">
    <property type="protein sequence ID" value="MEU3558365.1"/>
    <property type="molecule type" value="Genomic_DNA"/>
</dbReference>
<dbReference type="InterPro" id="IPR029068">
    <property type="entry name" value="Glyas_Bleomycin-R_OHBP_Dase"/>
</dbReference>
<dbReference type="Proteomes" id="UP001550850">
    <property type="component" value="Unassembled WGS sequence"/>
</dbReference>
<dbReference type="SUPFAM" id="SSF54593">
    <property type="entry name" value="Glyoxalase/Bleomycin resistance protein/Dihydroxybiphenyl dioxygenase"/>
    <property type="match status" value="1"/>
</dbReference>
<sequence>MDSNGFTTCLWFDNQAEEAAEYYVSVFPDSRIERVDRFSEAGPEKVTPDESGSVVEVQFTVNGQRFSALDGGPLFHFDEAVSFQIMCDSQEEADHYWNTLIGDGGQESQCGWLKDKYGLSWQVIPKEALELMRDADRAKASRAMAAMLTMRRLDVAQMRAAAEAG</sequence>
<dbReference type="PIRSF" id="PIRSF021700">
    <property type="entry name" value="3_dmu_93_MTrfase"/>
    <property type="match status" value="1"/>
</dbReference>
<keyword evidence="3" id="KW-1185">Reference proteome</keyword>
<dbReference type="Pfam" id="PF06983">
    <property type="entry name" value="3-dmu-9_3-mt"/>
    <property type="match status" value="1"/>
</dbReference>
<evidence type="ECO:0000313" key="2">
    <source>
        <dbReference type="EMBL" id="MEU3558365.1"/>
    </source>
</evidence>
<comment type="caution">
    <text evidence="2">The sequence shown here is derived from an EMBL/GenBank/DDBJ whole genome shotgun (WGS) entry which is preliminary data.</text>
</comment>
<evidence type="ECO:0000259" key="1">
    <source>
        <dbReference type="Pfam" id="PF06983"/>
    </source>
</evidence>
<dbReference type="RefSeq" id="WP_108955744.1">
    <property type="nucleotide sequence ID" value="NZ_BEVZ01000006.1"/>
</dbReference>